<protein>
    <submittedName>
        <fullName evidence="1">Uncharacterized protein</fullName>
    </submittedName>
</protein>
<dbReference type="Proteomes" id="UP000636010">
    <property type="component" value="Unassembled WGS sequence"/>
</dbReference>
<evidence type="ECO:0000313" key="1">
    <source>
        <dbReference type="EMBL" id="GGC56060.1"/>
    </source>
</evidence>
<accession>A0ABQ1N6Y1</accession>
<keyword evidence="2" id="KW-1185">Reference proteome</keyword>
<proteinExistence type="predicted"/>
<reference evidence="2" key="1">
    <citation type="journal article" date="2019" name="Int. J. Syst. Evol. Microbiol.">
        <title>The Global Catalogue of Microorganisms (GCM) 10K type strain sequencing project: providing services to taxonomists for standard genome sequencing and annotation.</title>
        <authorList>
            <consortium name="The Broad Institute Genomics Platform"/>
            <consortium name="The Broad Institute Genome Sequencing Center for Infectious Disease"/>
            <person name="Wu L."/>
            <person name="Ma J."/>
        </authorList>
    </citation>
    <scope>NUCLEOTIDE SEQUENCE [LARGE SCALE GENOMIC DNA]</scope>
    <source>
        <strain evidence="2">CGMCC 1.10832</strain>
    </source>
</reference>
<comment type="caution">
    <text evidence="1">The sequence shown here is derived from an EMBL/GenBank/DDBJ whole genome shotgun (WGS) entry which is preliminary data.</text>
</comment>
<sequence>MFKLNEIIKDTLAEIQQEFSGSDKEFNTLIKEKSPELLKRTAKVFMSGLCQFYEGKRINEIQDSYAQFLKWNEEIHGDGLEMFLMYIDLTVTVNNDMTDHFKMDKFSEDEKLKFSQLLHLHIKGCQIANEIYALIKCGYADAALARWRTLHETSVVFLTLFTNDLEVSKMFYEYQFIEKLKRLETYEIHHATLNWRPSDGDTVKMLQKKRDELHDLYGAGFLKEYGWTIKFLSNRKRNFKGLEEKVGLDYLRPFYQWANKGVHAGPEGLFTRLGFNDINIPRGYLAGPSRYGMLNPMQFTTYSLLKMTTGLTKLTSTFESKLVQLMLEQLHAAIAEAMIEAKAKLPNN</sequence>
<dbReference type="EMBL" id="BMEC01000026">
    <property type="protein sequence ID" value="GGC56060.1"/>
    <property type="molecule type" value="Genomic_DNA"/>
</dbReference>
<name>A0ABQ1N6Y1_9BACT</name>
<gene>
    <name evidence="1" type="ORF">GCM10011506_47190</name>
</gene>
<dbReference type="InterPro" id="IPR043733">
    <property type="entry name" value="DUF5677"/>
</dbReference>
<dbReference type="RefSeq" id="WP_188467828.1">
    <property type="nucleotide sequence ID" value="NZ_BAABHU010000026.1"/>
</dbReference>
<dbReference type="Pfam" id="PF18928">
    <property type="entry name" value="DUF5677"/>
    <property type="match status" value="1"/>
</dbReference>
<evidence type="ECO:0000313" key="2">
    <source>
        <dbReference type="Proteomes" id="UP000636010"/>
    </source>
</evidence>
<organism evidence="1 2">
    <name type="scientific">Marivirga lumbricoides</name>
    <dbReference type="NCBI Taxonomy" id="1046115"/>
    <lineage>
        <taxon>Bacteria</taxon>
        <taxon>Pseudomonadati</taxon>
        <taxon>Bacteroidota</taxon>
        <taxon>Cytophagia</taxon>
        <taxon>Cytophagales</taxon>
        <taxon>Marivirgaceae</taxon>
        <taxon>Marivirga</taxon>
    </lineage>
</organism>